<dbReference type="RefSeq" id="XP_018226954.1">
    <property type="nucleotide sequence ID" value="XM_018369251.1"/>
</dbReference>
<evidence type="ECO:0000256" key="4">
    <source>
        <dbReference type="ARBA" id="ARBA00023204"/>
    </source>
</evidence>
<evidence type="ECO:0000256" key="5">
    <source>
        <dbReference type="ARBA" id="ARBA00023242"/>
    </source>
</evidence>
<evidence type="ECO:0000313" key="7">
    <source>
        <dbReference type="Proteomes" id="UP000054454"/>
    </source>
</evidence>
<dbReference type="GO" id="GO:0031573">
    <property type="term" value="P:mitotic intra-S DNA damage checkpoint signaling"/>
    <property type="evidence" value="ECO:0007669"/>
    <property type="project" value="EnsemblFungi"/>
</dbReference>
<name>A0A0W4ZP66_PNEC8</name>
<dbReference type="Proteomes" id="UP000054454">
    <property type="component" value="Unassembled WGS sequence"/>
</dbReference>
<dbReference type="AlphaFoldDB" id="A0A0W4ZP66"/>
<dbReference type="GO" id="GO:0033314">
    <property type="term" value="P:mitotic DNA replication checkpoint signaling"/>
    <property type="evidence" value="ECO:0007669"/>
    <property type="project" value="EnsemblFungi"/>
</dbReference>
<evidence type="ECO:0000256" key="1">
    <source>
        <dbReference type="ARBA" id="ARBA00004123"/>
    </source>
</evidence>
<dbReference type="GO" id="GO:0000723">
    <property type="term" value="P:telomere maintenance"/>
    <property type="evidence" value="ECO:0007669"/>
    <property type="project" value="EnsemblFungi"/>
</dbReference>
<comment type="subcellular location">
    <subcellularLocation>
        <location evidence="1">Nucleus</location>
    </subcellularLocation>
</comment>
<dbReference type="GO" id="GO:0005737">
    <property type="term" value="C:cytoplasm"/>
    <property type="evidence" value="ECO:0007669"/>
    <property type="project" value="EnsemblFungi"/>
</dbReference>
<dbReference type="GO" id="GO:0140445">
    <property type="term" value="C:chromosome, telomeric repeat region"/>
    <property type="evidence" value="ECO:0007669"/>
    <property type="project" value="EnsemblFungi"/>
</dbReference>
<dbReference type="GO" id="GO:0033315">
    <property type="term" value="P:meiotic G2/MI DNA replication checkpoint signaling"/>
    <property type="evidence" value="ECO:0007669"/>
    <property type="project" value="EnsemblFungi"/>
</dbReference>
<protein>
    <submittedName>
        <fullName evidence="6">Uncharacterized protein</fullName>
    </submittedName>
</protein>
<keyword evidence="5" id="KW-0539">Nucleus</keyword>
<dbReference type="VEuPathDB" id="FungiDB:T552_00641"/>
<dbReference type="PANTHER" id="PTHR10870">
    <property type="entry name" value="CELL CYCLE CHECKPOINT PROTEIN RAD1"/>
    <property type="match status" value="1"/>
</dbReference>
<dbReference type="PANTHER" id="PTHR10870:SF0">
    <property type="entry name" value="CELL CYCLE CHECKPOINT PROTEIN RAD1"/>
    <property type="match status" value="1"/>
</dbReference>
<dbReference type="EMBL" id="LFVZ01000003">
    <property type="protein sequence ID" value="KTW30163.1"/>
    <property type="molecule type" value="Genomic_DNA"/>
</dbReference>
<keyword evidence="4" id="KW-0234">DNA repair</keyword>
<dbReference type="GeneID" id="28935453"/>
<dbReference type="GO" id="GO:0006281">
    <property type="term" value="P:DNA repair"/>
    <property type="evidence" value="ECO:0007669"/>
    <property type="project" value="UniProtKB-KW"/>
</dbReference>
<dbReference type="Gene3D" id="3.70.10.10">
    <property type="match status" value="1"/>
</dbReference>
<evidence type="ECO:0000256" key="3">
    <source>
        <dbReference type="ARBA" id="ARBA00022763"/>
    </source>
</evidence>
<dbReference type="InterPro" id="IPR003011">
    <property type="entry name" value="Cell_cycle_checkpoint_Rad1"/>
</dbReference>
<dbReference type="PRINTS" id="PR01246">
    <property type="entry name" value="RAD1REPAIR"/>
</dbReference>
<dbReference type="InterPro" id="IPR046938">
    <property type="entry name" value="DNA_clamp_sf"/>
</dbReference>
<comment type="caution">
    <text evidence="6">The sequence shown here is derived from an EMBL/GenBank/DDBJ whole genome shotgun (WGS) entry which is preliminary data.</text>
</comment>
<proteinExistence type="inferred from homology"/>
<keyword evidence="3" id="KW-0227">DNA damage</keyword>
<sequence>MGEPIFSAVTDNVIPIITLLKCIAFKPRCVVKISSEGLKLTVEDGLSLQAHAFLDKDMFSFYRFNSSNDDSMDNNNSSTPIFFTVSLLAMLECFNIMNNDLKEKNFVFNRKLQQQNILRVGGNCHLSYMGYGHPFVFIIQESGMITTCELTTFEKENLIDIFLQNNKLNQKIIIKSESLYDAIQELEFSSSELLTIRSSPQHPHLRLSSVGTMGSVIIDYTNERDVIETFSCSSVVENTYKFSMIQHSIHAMSSAIKASIRTDENGVLSIQFMIERGEGKYNFVDFRILSSTKEDNHFHNE</sequence>
<dbReference type="GO" id="GO:0035861">
    <property type="term" value="C:site of double-strand break"/>
    <property type="evidence" value="ECO:0007669"/>
    <property type="project" value="EnsemblFungi"/>
</dbReference>
<dbReference type="InterPro" id="IPR003021">
    <property type="entry name" value="Rad1_Rec1_Rad17"/>
</dbReference>
<dbReference type="PRINTS" id="PR01245">
    <property type="entry name" value="RAD1REC1"/>
</dbReference>
<dbReference type="OrthoDB" id="337581at2759"/>
<gene>
    <name evidence="6" type="ORF">T552_00641</name>
</gene>
<dbReference type="GO" id="GO:0030896">
    <property type="term" value="C:checkpoint clamp complex"/>
    <property type="evidence" value="ECO:0007669"/>
    <property type="project" value="EnsemblFungi"/>
</dbReference>
<reference evidence="7" key="1">
    <citation type="journal article" date="2016" name="Nat. Commun.">
        <title>Genome analysis of three Pneumocystis species reveals adaptation mechanisms to life exclusively in mammalian hosts.</title>
        <authorList>
            <person name="Ma L."/>
            <person name="Chen Z."/>
            <person name="Huang D.W."/>
            <person name="Kutty G."/>
            <person name="Ishihara M."/>
            <person name="Wang H."/>
            <person name="Abouelleil A."/>
            <person name="Bishop L."/>
            <person name="Davey E."/>
            <person name="Deng R."/>
            <person name="Deng X."/>
            <person name="Fan L."/>
            <person name="Fantoni G."/>
            <person name="Fitzgerald M."/>
            <person name="Gogineni E."/>
            <person name="Goldberg J.M."/>
            <person name="Handley G."/>
            <person name="Hu X."/>
            <person name="Huber C."/>
            <person name="Jiao X."/>
            <person name="Jones K."/>
            <person name="Levin J.Z."/>
            <person name="Liu Y."/>
            <person name="Macdonald P."/>
            <person name="Melnikov A."/>
            <person name="Raley C."/>
            <person name="Sassi M."/>
            <person name="Sherman B.T."/>
            <person name="Song X."/>
            <person name="Sykes S."/>
            <person name="Tran B."/>
            <person name="Walsh L."/>
            <person name="Xia Y."/>
            <person name="Yang J."/>
            <person name="Young S."/>
            <person name="Zeng Q."/>
            <person name="Zheng X."/>
            <person name="Stephens R."/>
            <person name="Nusbaum C."/>
            <person name="Birren B.W."/>
            <person name="Azadi P."/>
            <person name="Lempicki R.A."/>
            <person name="Cuomo C.A."/>
            <person name="Kovacs J.A."/>
        </authorList>
    </citation>
    <scope>NUCLEOTIDE SEQUENCE [LARGE SCALE GENOMIC DNA]</scope>
    <source>
        <strain evidence="7">B80</strain>
    </source>
</reference>
<comment type="similarity">
    <text evidence="2">Belongs to the rad1 family.</text>
</comment>
<accession>A0A0W4ZP66</accession>
<dbReference type="Pfam" id="PF02144">
    <property type="entry name" value="Rad1"/>
    <property type="match status" value="1"/>
</dbReference>
<evidence type="ECO:0000256" key="2">
    <source>
        <dbReference type="ARBA" id="ARBA00010991"/>
    </source>
</evidence>
<dbReference type="SUPFAM" id="SSF55979">
    <property type="entry name" value="DNA clamp"/>
    <property type="match status" value="1"/>
</dbReference>
<keyword evidence="7" id="KW-1185">Reference proteome</keyword>
<organism evidence="6 7">
    <name type="scientific">Pneumocystis carinii (strain B80)</name>
    <name type="common">Rat pneumocystis pneumonia agent</name>
    <name type="synonym">Pneumocystis carinii f. sp. carinii</name>
    <dbReference type="NCBI Taxonomy" id="1408658"/>
    <lineage>
        <taxon>Eukaryota</taxon>
        <taxon>Fungi</taxon>
        <taxon>Dikarya</taxon>
        <taxon>Ascomycota</taxon>
        <taxon>Taphrinomycotina</taxon>
        <taxon>Pneumocystomycetes</taxon>
        <taxon>Pneumocystaceae</taxon>
        <taxon>Pneumocystis</taxon>
    </lineage>
</organism>
<dbReference type="GO" id="GO:0007095">
    <property type="term" value="P:mitotic G2 DNA damage checkpoint signaling"/>
    <property type="evidence" value="ECO:0007669"/>
    <property type="project" value="EnsemblFungi"/>
</dbReference>
<evidence type="ECO:0000313" key="6">
    <source>
        <dbReference type="EMBL" id="KTW30163.1"/>
    </source>
</evidence>